<organism evidence="1">
    <name type="scientific">bioreactor metagenome</name>
    <dbReference type="NCBI Taxonomy" id="1076179"/>
    <lineage>
        <taxon>unclassified sequences</taxon>
        <taxon>metagenomes</taxon>
        <taxon>ecological metagenomes</taxon>
    </lineage>
</organism>
<sequence>MVSIMTSILFGDNQICSSLSPSSKVLSGYSFRTISAKSTTGVFPICGKTFVSSTAIPMAKKIAALLKSAICCGVGSYVSGLLPGGTMVITSTASPAMAFTNVSCGTIVTPTMGFVFFGGSFTTGLHAVRNRATMIRDTNPNSLLFIKIHLHS</sequence>
<gene>
    <name evidence="1" type="ORF">SDC9_96193</name>
</gene>
<accession>A0A645AF50</accession>
<evidence type="ECO:0000313" key="1">
    <source>
        <dbReference type="EMBL" id="MPM49463.1"/>
    </source>
</evidence>
<protein>
    <submittedName>
        <fullName evidence="1">Uncharacterized protein</fullName>
    </submittedName>
</protein>
<dbReference type="EMBL" id="VSSQ01012536">
    <property type="protein sequence ID" value="MPM49463.1"/>
    <property type="molecule type" value="Genomic_DNA"/>
</dbReference>
<reference evidence="1" key="1">
    <citation type="submission" date="2019-08" db="EMBL/GenBank/DDBJ databases">
        <authorList>
            <person name="Kucharzyk K."/>
            <person name="Murdoch R.W."/>
            <person name="Higgins S."/>
            <person name="Loffler F."/>
        </authorList>
    </citation>
    <scope>NUCLEOTIDE SEQUENCE</scope>
</reference>
<comment type="caution">
    <text evidence="1">The sequence shown here is derived from an EMBL/GenBank/DDBJ whole genome shotgun (WGS) entry which is preliminary data.</text>
</comment>
<dbReference type="AlphaFoldDB" id="A0A645AF50"/>
<proteinExistence type="predicted"/>
<name>A0A645AF50_9ZZZZ</name>